<name>A0ABR5N0I0_BRECH</name>
<dbReference type="InterPro" id="IPR002925">
    <property type="entry name" value="Dienelactn_hydro"/>
</dbReference>
<dbReference type="RefSeq" id="WP_055746595.1">
    <property type="nucleotide sequence ID" value="NZ_LJJB01000013.1"/>
</dbReference>
<evidence type="ECO:0000313" key="3">
    <source>
        <dbReference type="Proteomes" id="UP000051063"/>
    </source>
</evidence>
<accession>A0ABR5N0I0</accession>
<dbReference type="Proteomes" id="UP000051063">
    <property type="component" value="Unassembled WGS sequence"/>
</dbReference>
<feature type="domain" description="Dienelactone hydrolase" evidence="1">
    <location>
        <begin position="87"/>
        <end position="191"/>
    </location>
</feature>
<dbReference type="Gene3D" id="3.40.50.1820">
    <property type="entry name" value="alpha/beta hydrolase"/>
    <property type="match status" value="1"/>
</dbReference>
<dbReference type="EMBL" id="LJJB01000013">
    <property type="protein sequence ID" value="KQL44014.1"/>
    <property type="molecule type" value="Genomic_DNA"/>
</dbReference>
<organism evidence="2 3">
    <name type="scientific">Brevibacillus choshinensis</name>
    <dbReference type="NCBI Taxonomy" id="54911"/>
    <lineage>
        <taxon>Bacteria</taxon>
        <taxon>Bacillati</taxon>
        <taxon>Bacillota</taxon>
        <taxon>Bacilli</taxon>
        <taxon>Bacillales</taxon>
        <taxon>Paenibacillaceae</taxon>
        <taxon>Brevibacillus</taxon>
    </lineage>
</organism>
<sequence>MRHIFEKGSDLHAPTLVLFHGTGGTEQDLLPLATLVSPKSSILSLRGNVLENGMPRFFKRISEGVFDEEDLVFRTKEVNEFLNQSAKEYGFDRDNLVAIGYSNGANIIASLLFHYQNVFRGAILHHPMIPLRGIQLPDLSDVPIFIGAGKNDPICSPRETEELQSLLRDSGAVVRVHWENNGHQLIYNEAKAAAIWFREKFQNQSDHEKRADSITSDDTFI</sequence>
<reference evidence="2 3" key="1">
    <citation type="submission" date="2015-09" db="EMBL/GenBank/DDBJ databases">
        <title>Genome sequencing project for genomic taxonomy and phylogenomics of Bacillus-like bacteria.</title>
        <authorList>
            <person name="Liu B."/>
            <person name="Wang J."/>
            <person name="Zhu Y."/>
            <person name="Liu G."/>
            <person name="Chen Q."/>
            <person name="Chen Z."/>
            <person name="Lan J."/>
            <person name="Che J."/>
            <person name="Ge C."/>
            <person name="Shi H."/>
            <person name="Pan Z."/>
            <person name="Liu X."/>
        </authorList>
    </citation>
    <scope>NUCLEOTIDE SEQUENCE [LARGE SCALE GENOMIC DNA]</scope>
    <source>
        <strain evidence="2 3">DSM 8552</strain>
    </source>
</reference>
<keyword evidence="3" id="KW-1185">Reference proteome</keyword>
<protein>
    <submittedName>
        <fullName evidence="2">Carboxylesterase</fullName>
    </submittedName>
</protein>
<evidence type="ECO:0000259" key="1">
    <source>
        <dbReference type="Pfam" id="PF01738"/>
    </source>
</evidence>
<dbReference type="InterPro" id="IPR029058">
    <property type="entry name" value="AB_hydrolase_fold"/>
</dbReference>
<dbReference type="Pfam" id="PF01738">
    <property type="entry name" value="DLH"/>
    <property type="match status" value="1"/>
</dbReference>
<proteinExistence type="predicted"/>
<gene>
    <name evidence="2" type="ORF">AN963_21455</name>
</gene>
<dbReference type="SUPFAM" id="SSF53474">
    <property type="entry name" value="alpha/beta-Hydrolases"/>
    <property type="match status" value="1"/>
</dbReference>
<evidence type="ECO:0000313" key="2">
    <source>
        <dbReference type="EMBL" id="KQL44014.1"/>
    </source>
</evidence>
<comment type="caution">
    <text evidence="2">The sequence shown here is derived from an EMBL/GenBank/DDBJ whole genome shotgun (WGS) entry which is preliminary data.</text>
</comment>